<proteinExistence type="predicted"/>
<protein>
    <submittedName>
        <fullName evidence="1">Uncharacterized protein</fullName>
    </submittedName>
</protein>
<accession>A0A652YMH6</accession>
<evidence type="ECO:0000313" key="1">
    <source>
        <dbReference type="EMBL" id="TYQ02539.1"/>
    </source>
</evidence>
<dbReference type="EMBL" id="VNIQ01000006">
    <property type="protein sequence ID" value="TYQ02539.1"/>
    <property type="molecule type" value="Genomic_DNA"/>
</dbReference>
<gene>
    <name evidence="1" type="ORF">FNL38_106359</name>
</gene>
<reference evidence="1" key="1">
    <citation type="submission" date="2019-07" db="EMBL/GenBank/DDBJ databases">
        <title>Genomic Encyclopedia of Type Strains, Phase IV (KMG-IV): sequencing the most valuable type-strain genomes for metagenomic binning, comparative biology and taxonomic classification.</title>
        <authorList>
            <person name="Goeker M."/>
        </authorList>
    </citation>
    <scope>NUCLEOTIDE SEQUENCE</scope>
    <source>
        <strain evidence="1">DSM 44596</strain>
    </source>
</reference>
<dbReference type="AlphaFoldDB" id="A0A652YMH6"/>
<sequence>MIDTSRRVLHPRPTRLLCVGVLFAAGLLWPTPLAAAAPAEAGPASCVPFGTAQLPPGAPSGGGRIGLAELPTFTGSTAPESIEVRTPTTQFNRFWDFALVGHDLLTRPREADASTTEPWRFVPMPECLRGRLVGISLDDDELVAVDDNGWIYTMDNASQHPLAWNWTSAWGAPLWSAPGRQLPGDRPNGWALSVSSPWDNQTFTDIAGRIHFVGFGKMTMLPALTGDGSRITYADPWLPNDDSYEIGGPLGGRFQADSLSAAGSTTFVMNKYGDMYTRTFDFDSSGSDSIFFRYSWDDQSDKPSAPNLVAETLDRSTAAIQLPAPDWVHQPKIPGEITSAISVHSLGPGPNRRELRVEGRNGTESGFWHKDLVGGLWEFTPTGADLLGSPIENTPIDRSTDTLAPAAPWDLSTTLPARNGAIDGQALIDIGFPYTVVDPRMLDAIGQHAQPSGYRLDVEHFDPVATTRTATVTAPDGTCIPVILHTADGLRMTPRGPGLDANPRHLVGAIEIPVDAYATRESNPALDAFVRDWMRGNHIAAITLSATDHDLVIR</sequence>
<organism evidence="1">
    <name type="scientific">Nocardia globerula</name>
    <dbReference type="NCBI Taxonomy" id="1818"/>
    <lineage>
        <taxon>Bacteria</taxon>
        <taxon>Bacillati</taxon>
        <taxon>Actinomycetota</taxon>
        <taxon>Actinomycetes</taxon>
        <taxon>Mycobacteriales</taxon>
        <taxon>Nocardiaceae</taxon>
        <taxon>Nocardia</taxon>
    </lineage>
</organism>
<comment type="caution">
    <text evidence="1">The sequence shown here is derived from an EMBL/GenBank/DDBJ whole genome shotgun (WGS) entry which is preliminary data.</text>
</comment>
<name>A0A652YMH6_NOCGL</name>